<keyword evidence="9" id="KW-1185">Reference proteome</keyword>
<evidence type="ECO:0000259" key="7">
    <source>
        <dbReference type="PROSITE" id="PS51747"/>
    </source>
</evidence>
<dbReference type="Pfam" id="PF00383">
    <property type="entry name" value="dCMP_cyt_deam_1"/>
    <property type="match status" value="1"/>
</dbReference>
<evidence type="ECO:0000256" key="1">
    <source>
        <dbReference type="ARBA" id="ARBA00006576"/>
    </source>
</evidence>
<keyword evidence="2 6" id="KW-0479">Metal-binding</keyword>
<dbReference type="AlphaFoldDB" id="A0A3M9XMB8"/>
<reference evidence="8 9" key="1">
    <citation type="submission" date="2018-08" db="EMBL/GenBank/DDBJ databases">
        <title>Genome sequence of Methylocystis hirsuta CSC1, a methanotroph able to accumulate PHAs.</title>
        <authorList>
            <person name="Bordel S."/>
            <person name="Rodriguez E."/>
            <person name="Gancedo J."/>
            <person name="Munoz R."/>
        </authorList>
    </citation>
    <scope>NUCLEOTIDE SEQUENCE [LARGE SCALE GENOMIC DNA]</scope>
    <source>
        <strain evidence="8 9">CSC1</strain>
    </source>
</reference>
<dbReference type="GO" id="GO:0005737">
    <property type="term" value="C:cytoplasm"/>
    <property type="evidence" value="ECO:0007669"/>
    <property type="project" value="TreeGrafter"/>
</dbReference>
<dbReference type="GO" id="GO:0006220">
    <property type="term" value="P:pyrimidine nucleotide metabolic process"/>
    <property type="evidence" value="ECO:0007669"/>
    <property type="project" value="InterPro"/>
</dbReference>
<dbReference type="PANTHER" id="PTHR11086">
    <property type="entry name" value="DEOXYCYTIDYLATE DEAMINASE-RELATED"/>
    <property type="match status" value="1"/>
</dbReference>
<dbReference type="InterPro" id="IPR002125">
    <property type="entry name" value="CMP_dCMP_dom"/>
</dbReference>
<dbReference type="InterPro" id="IPR015517">
    <property type="entry name" value="dCMP_deaminase-rel"/>
</dbReference>
<feature type="active site" description="Proton donor" evidence="5">
    <location>
        <position position="82"/>
    </location>
</feature>
<dbReference type="Gene3D" id="3.40.140.10">
    <property type="entry name" value="Cytidine Deaminase, domain 2"/>
    <property type="match status" value="1"/>
</dbReference>
<dbReference type="RefSeq" id="WP_123175393.1">
    <property type="nucleotide sequence ID" value="NZ_QWDD01000001.1"/>
</dbReference>
<comment type="caution">
    <text evidence="8">The sequence shown here is derived from an EMBL/GenBank/DDBJ whole genome shotgun (WGS) entry which is preliminary data.</text>
</comment>
<dbReference type="PROSITE" id="PS51747">
    <property type="entry name" value="CYT_DCMP_DEAMINASES_2"/>
    <property type="match status" value="1"/>
</dbReference>
<sequence length="165" mass="18424">MLTHNIASLSLPPSKWDRYFFNLAHVSAQMSKDPSSKCGSVIVRPNNTVASMGWNGFPRGVNDAPELYADRNEKYPRVVHAEMNAILAAREPLTGYSLYVTPMPPCARCASAIIQSGISRVAFLAPAEIPDRWCDEMRITAEMFEQADIRFVWLGYPNVEMEQAA</sequence>
<dbReference type="GO" id="GO:0008270">
    <property type="term" value="F:zinc ion binding"/>
    <property type="evidence" value="ECO:0007669"/>
    <property type="project" value="InterPro"/>
</dbReference>
<keyword evidence="4 6" id="KW-0862">Zinc</keyword>
<evidence type="ECO:0000256" key="3">
    <source>
        <dbReference type="ARBA" id="ARBA00022801"/>
    </source>
</evidence>
<protein>
    <recommendedName>
        <fullName evidence="7">CMP/dCMP-type deaminase domain-containing protein</fullName>
    </recommendedName>
</protein>
<evidence type="ECO:0000256" key="2">
    <source>
        <dbReference type="ARBA" id="ARBA00022723"/>
    </source>
</evidence>
<evidence type="ECO:0000313" key="8">
    <source>
        <dbReference type="EMBL" id="RNJ49427.1"/>
    </source>
</evidence>
<feature type="binding site" evidence="6">
    <location>
        <position position="109"/>
    </location>
    <ligand>
        <name>Zn(2+)</name>
        <dbReference type="ChEBI" id="CHEBI:29105"/>
        <note>catalytic</note>
    </ligand>
</feature>
<dbReference type="SUPFAM" id="SSF53927">
    <property type="entry name" value="Cytidine deaminase-like"/>
    <property type="match status" value="1"/>
</dbReference>
<gene>
    <name evidence="8" type="ORF">D1O30_07225</name>
</gene>
<dbReference type="PIRSF" id="PIRSF006019">
    <property type="entry name" value="dCMP_deaminase"/>
    <property type="match status" value="1"/>
</dbReference>
<dbReference type="OrthoDB" id="9788517at2"/>
<dbReference type="InterPro" id="IPR016192">
    <property type="entry name" value="APOBEC/CMP_deaminase_Zn-bd"/>
</dbReference>
<dbReference type="PANTHER" id="PTHR11086:SF18">
    <property type="entry name" value="DEOXYCYTIDYLATE DEAMINASE"/>
    <property type="match status" value="1"/>
</dbReference>
<dbReference type="GO" id="GO:0004132">
    <property type="term" value="F:dCMP deaminase activity"/>
    <property type="evidence" value="ECO:0007669"/>
    <property type="project" value="InterPro"/>
</dbReference>
<dbReference type="EMBL" id="QWDD01000001">
    <property type="protein sequence ID" value="RNJ49427.1"/>
    <property type="molecule type" value="Genomic_DNA"/>
</dbReference>
<name>A0A3M9XMB8_9HYPH</name>
<accession>A0A3M9XMB8</accession>
<comment type="cofactor">
    <cofactor evidence="6">
        <name>Zn(2+)</name>
        <dbReference type="ChEBI" id="CHEBI:29105"/>
    </cofactor>
</comment>
<keyword evidence="3" id="KW-0378">Hydrolase</keyword>
<dbReference type="Proteomes" id="UP000268623">
    <property type="component" value="Unassembled WGS sequence"/>
</dbReference>
<feature type="binding site" evidence="6">
    <location>
        <position position="106"/>
    </location>
    <ligand>
        <name>Zn(2+)</name>
        <dbReference type="ChEBI" id="CHEBI:29105"/>
        <note>catalytic</note>
    </ligand>
</feature>
<evidence type="ECO:0000256" key="6">
    <source>
        <dbReference type="PIRSR" id="PIRSR006019-2"/>
    </source>
</evidence>
<dbReference type="InterPro" id="IPR016193">
    <property type="entry name" value="Cytidine_deaminase-like"/>
</dbReference>
<dbReference type="InterPro" id="IPR016473">
    <property type="entry name" value="dCMP_deaminase"/>
</dbReference>
<evidence type="ECO:0000256" key="5">
    <source>
        <dbReference type="PIRSR" id="PIRSR006019-1"/>
    </source>
</evidence>
<dbReference type="PROSITE" id="PS00903">
    <property type="entry name" value="CYT_DCMP_DEAMINASES_1"/>
    <property type="match status" value="1"/>
</dbReference>
<feature type="domain" description="CMP/dCMP-type deaminase" evidence="7">
    <location>
        <begin position="15"/>
        <end position="136"/>
    </location>
</feature>
<organism evidence="8 9">
    <name type="scientific">Methylocystis hirsuta</name>
    <dbReference type="NCBI Taxonomy" id="369798"/>
    <lineage>
        <taxon>Bacteria</taxon>
        <taxon>Pseudomonadati</taxon>
        <taxon>Pseudomonadota</taxon>
        <taxon>Alphaproteobacteria</taxon>
        <taxon>Hyphomicrobiales</taxon>
        <taxon>Methylocystaceae</taxon>
        <taxon>Methylocystis</taxon>
    </lineage>
</organism>
<comment type="similarity">
    <text evidence="1">Belongs to the cytidine and deoxycytidylate deaminase family.</text>
</comment>
<evidence type="ECO:0000256" key="4">
    <source>
        <dbReference type="ARBA" id="ARBA00022833"/>
    </source>
</evidence>
<feature type="binding site" evidence="6">
    <location>
        <position position="80"/>
    </location>
    <ligand>
        <name>Zn(2+)</name>
        <dbReference type="ChEBI" id="CHEBI:29105"/>
        <note>catalytic</note>
    </ligand>
</feature>
<evidence type="ECO:0000313" key="9">
    <source>
        <dbReference type="Proteomes" id="UP000268623"/>
    </source>
</evidence>
<proteinExistence type="inferred from homology"/>